<evidence type="ECO:0000256" key="4">
    <source>
        <dbReference type="ARBA" id="ARBA00022519"/>
    </source>
</evidence>
<evidence type="ECO:0000313" key="11">
    <source>
        <dbReference type="Proteomes" id="UP000198703"/>
    </source>
</evidence>
<feature type="transmembrane region" description="Helical" evidence="9">
    <location>
        <begin position="244"/>
        <end position="272"/>
    </location>
</feature>
<keyword evidence="3" id="KW-1003">Cell membrane</keyword>
<evidence type="ECO:0000256" key="7">
    <source>
        <dbReference type="ARBA" id="ARBA00023136"/>
    </source>
</evidence>
<keyword evidence="5 9" id="KW-0812">Transmembrane</keyword>
<dbReference type="STRING" id="89524.SAMN05444370_10682"/>
<gene>
    <name evidence="10" type="ORF">SAMN05444370_10682</name>
</gene>
<dbReference type="GO" id="GO:0005886">
    <property type="term" value="C:plasma membrane"/>
    <property type="evidence" value="ECO:0007669"/>
    <property type="project" value="UniProtKB-SubCell"/>
</dbReference>
<evidence type="ECO:0000256" key="8">
    <source>
        <dbReference type="ARBA" id="ARBA00035655"/>
    </source>
</evidence>
<dbReference type="InterPro" id="IPR007272">
    <property type="entry name" value="Sulf_transp_TsuA/YedE"/>
</dbReference>
<dbReference type="PANTHER" id="PTHR30574:SF1">
    <property type="entry name" value="SULPHUR TRANSPORT DOMAIN-CONTAINING PROTEIN"/>
    <property type="match status" value="1"/>
</dbReference>
<evidence type="ECO:0000256" key="1">
    <source>
        <dbReference type="ARBA" id="ARBA00004429"/>
    </source>
</evidence>
<dbReference type="EMBL" id="FNQM01000006">
    <property type="protein sequence ID" value="SEA52532.1"/>
    <property type="molecule type" value="Genomic_DNA"/>
</dbReference>
<dbReference type="Pfam" id="PF04143">
    <property type="entry name" value="Sulf_transp"/>
    <property type="match status" value="1"/>
</dbReference>
<feature type="transmembrane region" description="Helical" evidence="9">
    <location>
        <begin position="116"/>
        <end position="138"/>
    </location>
</feature>
<keyword evidence="4" id="KW-0997">Cell inner membrane</keyword>
<dbReference type="RefSeq" id="WP_093253549.1">
    <property type="nucleotide sequence ID" value="NZ_FNQM01000006.1"/>
</dbReference>
<sequence length="359" mass="35984">MFDLTWLLDKTGDANAAALAGLLAGGVFGVAAQRSRFCLRAAVVSFARGRLDERVAVWLLCFATALVWTQAFDLAGLATLAQSRTVAATGSLSGAALGGLIFGAGMVLARGCSGRLLVLAAGGNLRALLAGLVFAVTAQASMDGLLAPLRRQLAELWTTGPENLVLTTALGLPDWAGLAVGLLAAATALAVARRAGVSGRTLWFGSGVGFAVGLGWLMTSQIAAQAFEPVAVESLTFSGPSADMLMFALTPAGALDFDIGLIAGVFIGAAAAARLSGEWRLEGFEGAASMRRYLVGAALMGFGAMLAGGCAIGAGVTGGSTFAATAWLALCGFWAGGALTDLLADRGWGPAGGARPAGA</sequence>
<evidence type="ECO:0000256" key="2">
    <source>
        <dbReference type="ARBA" id="ARBA00022448"/>
    </source>
</evidence>
<evidence type="ECO:0000256" key="3">
    <source>
        <dbReference type="ARBA" id="ARBA00022475"/>
    </source>
</evidence>
<keyword evidence="7 9" id="KW-0472">Membrane</keyword>
<feature type="transmembrane region" description="Helical" evidence="9">
    <location>
        <begin position="204"/>
        <end position="224"/>
    </location>
</feature>
<feature type="transmembrane region" description="Helical" evidence="9">
    <location>
        <begin position="293"/>
        <end position="316"/>
    </location>
</feature>
<keyword evidence="6 9" id="KW-1133">Transmembrane helix</keyword>
<keyword evidence="2" id="KW-0813">Transport</keyword>
<feature type="transmembrane region" description="Helical" evidence="9">
    <location>
        <begin position="175"/>
        <end position="192"/>
    </location>
</feature>
<feature type="transmembrane region" description="Helical" evidence="9">
    <location>
        <begin position="322"/>
        <end position="344"/>
    </location>
</feature>
<proteinExistence type="inferred from homology"/>
<feature type="transmembrane region" description="Helical" evidence="9">
    <location>
        <begin position="86"/>
        <end position="109"/>
    </location>
</feature>
<evidence type="ECO:0000256" key="9">
    <source>
        <dbReference type="SAM" id="Phobius"/>
    </source>
</evidence>
<feature type="transmembrane region" description="Helical" evidence="9">
    <location>
        <begin position="16"/>
        <end position="34"/>
    </location>
</feature>
<feature type="transmembrane region" description="Helical" evidence="9">
    <location>
        <begin position="55"/>
        <end position="80"/>
    </location>
</feature>
<comment type="subcellular location">
    <subcellularLocation>
        <location evidence="1">Cell inner membrane</location>
        <topology evidence="1">Multi-pass membrane protein</topology>
    </subcellularLocation>
</comment>
<comment type="similarity">
    <text evidence="8">Belongs to the TsuA/YedE (TC 9.B.102) family.</text>
</comment>
<name>A0A1H4BXG5_9RHOB</name>
<dbReference type="OrthoDB" id="5342349at2"/>
<reference evidence="10 11" key="1">
    <citation type="submission" date="2016-10" db="EMBL/GenBank/DDBJ databases">
        <authorList>
            <person name="de Groot N.N."/>
        </authorList>
    </citation>
    <scope>NUCLEOTIDE SEQUENCE [LARGE SCALE GENOMIC DNA]</scope>
    <source>
        <strain evidence="10 11">DSM 15345</strain>
    </source>
</reference>
<evidence type="ECO:0000256" key="6">
    <source>
        <dbReference type="ARBA" id="ARBA00022989"/>
    </source>
</evidence>
<evidence type="ECO:0000313" key="10">
    <source>
        <dbReference type="EMBL" id="SEA52532.1"/>
    </source>
</evidence>
<dbReference type="PANTHER" id="PTHR30574">
    <property type="entry name" value="INNER MEMBRANE PROTEIN YEDE"/>
    <property type="match status" value="1"/>
</dbReference>
<keyword evidence="11" id="KW-1185">Reference proteome</keyword>
<evidence type="ECO:0000256" key="5">
    <source>
        <dbReference type="ARBA" id="ARBA00022692"/>
    </source>
</evidence>
<organism evidence="10 11">
    <name type="scientific">Rubrimonas cliftonensis</name>
    <dbReference type="NCBI Taxonomy" id="89524"/>
    <lineage>
        <taxon>Bacteria</taxon>
        <taxon>Pseudomonadati</taxon>
        <taxon>Pseudomonadota</taxon>
        <taxon>Alphaproteobacteria</taxon>
        <taxon>Rhodobacterales</taxon>
        <taxon>Paracoccaceae</taxon>
        <taxon>Rubrimonas</taxon>
    </lineage>
</organism>
<dbReference type="Proteomes" id="UP000198703">
    <property type="component" value="Unassembled WGS sequence"/>
</dbReference>
<accession>A0A1H4BXG5</accession>
<protein>
    <submittedName>
        <fullName evidence="10">Sulphur transport</fullName>
    </submittedName>
</protein>
<dbReference type="AlphaFoldDB" id="A0A1H4BXG5"/>